<dbReference type="Gene3D" id="3.60.140.10">
    <property type="entry name" value="CNF1/YfiH-like putative cysteine hydrolases"/>
    <property type="match status" value="1"/>
</dbReference>
<evidence type="ECO:0000256" key="10">
    <source>
        <dbReference type="RuleBase" id="RU361274"/>
    </source>
</evidence>
<evidence type="ECO:0000256" key="4">
    <source>
        <dbReference type="ARBA" id="ARBA00022723"/>
    </source>
</evidence>
<keyword evidence="5" id="KW-0378">Hydrolase</keyword>
<dbReference type="NCBIfam" id="TIGR00726">
    <property type="entry name" value="peptidoglycan editing factor PgeF"/>
    <property type="match status" value="1"/>
</dbReference>
<evidence type="ECO:0000256" key="6">
    <source>
        <dbReference type="ARBA" id="ARBA00022833"/>
    </source>
</evidence>
<dbReference type="InterPro" id="IPR038371">
    <property type="entry name" value="Cu_polyphenol_OxRdtase_sf"/>
</dbReference>
<dbReference type="Pfam" id="PF02578">
    <property type="entry name" value="Cu-oxidase_4"/>
    <property type="match status" value="1"/>
</dbReference>
<evidence type="ECO:0000313" key="11">
    <source>
        <dbReference type="EMBL" id="MFA9949389.1"/>
    </source>
</evidence>
<dbReference type="CDD" id="cd16833">
    <property type="entry name" value="YfiH"/>
    <property type="match status" value="1"/>
</dbReference>
<evidence type="ECO:0000256" key="7">
    <source>
        <dbReference type="ARBA" id="ARBA00047989"/>
    </source>
</evidence>
<comment type="catalytic activity">
    <reaction evidence="1">
        <text>inosine + phosphate = alpha-D-ribose 1-phosphate + hypoxanthine</text>
        <dbReference type="Rhea" id="RHEA:27646"/>
        <dbReference type="ChEBI" id="CHEBI:17368"/>
        <dbReference type="ChEBI" id="CHEBI:17596"/>
        <dbReference type="ChEBI" id="CHEBI:43474"/>
        <dbReference type="ChEBI" id="CHEBI:57720"/>
        <dbReference type="EC" id="2.4.2.1"/>
    </reaction>
    <physiologicalReaction direction="left-to-right" evidence="1">
        <dbReference type="Rhea" id="RHEA:27647"/>
    </physiologicalReaction>
</comment>
<dbReference type="SUPFAM" id="SSF64438">
    <property type="entry name" value="CNF1/YfiH-like putative cysteine hydrolases"/>
    <property type="match status" value="1"/>
</dbReference>
<sequence>MMPTSTELAEIGIVPDWPAPARVRCVSTTRLCGAGRGMSRGAYACFNLGDHVGDDPAAVAANRAWLAEKIGGEPCWLQQVHGQRVVDAAAQSRTSGGQNADAPAADAAFARQRGVVCAVMTADCLPVLLCDAAGSVVAAVHAGWRGLLGGVLEAAVAAMNAPGDALLAWLGPAIGPQAFEVGAEVRAAFVAADAAADAAFRPIAVAGEGERDAERAVRNLASAAMSASPGEANAASGTQHSGEAFDRPHAPLACKYLADIYGLARQRLMRLGVRRIYGGGLCTVSDAERFFSYRRDGVTGRMATLIWLA</sequence>
<evidence type="ECO:0000256" key="8">
    <source>
        <dbReference type="ARBA" id="ARBA00048968"/>
    </source>
</evidence>
<keyword evidence="6" id="KW-0862">Zinc</keyword>
<evidence type="ECO:0000256" key="9">
    <source>
        <dbReference type="ARBA" id="ARBA00049893"/>
    </source>
</evidence>
<evidence type="ECO:0000256" key="5">
    <source>
        <dbReference type="ARBA" id="ARBA00022801"/>
    </source>
</evidence>
<dbReference type="EMBL" id="JBEUWX010000002">
    <property type="protein sequence ID" value="MFA9949389.1"/>
    <property type="molecule type" value="Genomic_DNA"/>
</dbReference>
<comment type="caution">
    <text evidence="11">The sequence shown here is derived from an EMBL/GenBank/DDBJ whole genome shotgun (WGS) entry which is preliminary data.</text>
</comment>
<keyword evidence="4" id="KW-0479">Metal-binding</keyword>
<proteinExistence type="inferred from homology"/>
<dbReference type="PANTHER" id="PTHR30616:SF2">
    <property type="entry name" value="PURINE NUCLEOSIDE PHOSPHORYLASE LACC1"/>
    <property type="match status" value="1"/>
</dbReference>
<protein>
    <recommendedName>
        <fullName evidence="10">Purine nucleoside phosphorylase</fullName>
    </recommendedName>
</protein>
<dbReference type="Proteomes" id="UP001574673">
    <property type="component" value="Unassembled WGS sequence"/>
</dbReference>
<dbReference type="InterPro" id="IPR003730">
    <property type="entry name" value="Cu_polyphenol_OxRdtase"/>
</dbReference>
<gene>
    <name evidence="11" type="primary">pgeF</name>
    <name evidence="11" type="ORF">ABCS64_03445</name>
</gene>
<dbReference type="InterPro" id="IPR011324">
    <property type="entry name" value="Cytotoxic_necrot_fac-like_cat"/>
</dbReference>
<dbReference type="RefSeq" id="WP_418890524.1">
    <property type="nucleotide sequence ID" value="NZ_JBEUWX010000002.1"/>
</dbReference>
<keyword evidence="12" id="KW-1185">Reference proteome</keyword>
<comment type="catalytic activity">
    <reaction evidence="7">
        <text>adenosine + H2O + H(+) = inosine + NH4(+)</text>
        <dbReference type="Rhea" id="RHEA:24408"/>
        <dbReference type="ChEBI" id="CHEBI:15377"/>
        <dbReference type="ChEBI" id="CHEBI:15378"/>
        <dbReference type="ChEBI" id="CHEBI:16335"/>
        <dbReference type="ChEBI" id="CHEBI:17596"/>
        <dbReference type="ChEBI" id="CHEBI:28938"/>
        <dbReference type="EC" id="3.5.4.4"/>
    </reaction>
    <physiologicalReaction direction="left-to-right" evidence="7">
        <dbReference type="Rhea" id="RHEA:24409"/>
    </physiologicalReaction>
</comment>
<comment type="similarity">
    <text evidence="2 10">Belongs to the purine nucleoside phosphorylase YfiH/LACC1 family.</text>
</comment>
<organism evidence="11 12">
    <name type="scientific">Dentiradicibacter hellwigii</name>
    <dbReference type="NCBI Taxonomy" id="3149053"/>
    <lineage>
        <taxon>Bacteria</taxon>
        <taxon>Pseudomonadati</taxon>
        <taxon>Pseudomonadota</taxon>
        <taxon>Betaproteobacteria</taxon>
        <taxon>Rhodocyclales</taxon>
        <taxon>Rhodocyclaceae</taxon>
        <taxon>Dentiradicibacter</taxon>
    </lineage>
</organism>
<reference evidence="12" key="1">
    <citation type="submission" date="2024-06" db="EMBL/GenBank/DDBJ databases">
        <title>Radixoralia hellwigii gen. nov., sp nov., isolated from a root canal in the human oral cavity.</title>
        <authorList>
            <person name="Bartsch S."/>
            <person name="Wittmer A."/>
            <person name="Schulz A.-K."/>
            <person name="Neumann-Schaal M."/>
            <person name="Wolf J."/>
            <person name="Gronow S."/>
            <person name="Tennert C."/>
            <person name="Haecker G."/>
            <person name="Cieplik F."/>
            <person name="Al-Ahmad A."/>
        </authorList>
    </citation>
    <scope>NUCLEOTIDE SEQUENCE [LARGE SCALE GENOMIC DNA]</scope>
    <source>
        <strain evidence="12">Wk13</strain>
    </source>
</reference>
<evidence type="ECO:0000313" key="12">
    <source>
        <dbReference type="Proteomes" id="UP001574673"/>
    </source>
</evidence>
<dbReference type="PANTHER" id="PTHR30616">
    <property type="entry name" value="UNCHARACTERIZED PROTEIN YFIH"/>
    <property type="match status" value="1"/>
</dbReference>
<comment type="catalytic activity">
    <reaction evidence="8">
        <text>adenosine + phosphate = alpha-D-ribose 1-phosphate + adenine</text>
        <dbReference type="Rhea" id="RHEA:27642"/>
        <dbReference type="ChEBI" id="CHEBI:16335"/>
        <dbReference type="ChEBI" id="CHEBI:16708"/>
        <dbReference type="ChEBI" id="CHEBI:43474"/>
        <dbReference type="ChEBI" id="CHEBI:57720"/>
        <dbReference type="EC" id="2.4.2.1"/>
    </reaction>
    <physiologicalReaction direction="left-to-right" evidence="8">
        <dbReference type="Rhea" id="RHEA:27643"/>
    </physiologicalReaction>
</comment>
<name>A0ABV4UDE7_9RHOO</name>
<evidence type="ECO:0000256" key="3">
    <source>
        <dbReference type="ARBA" id="ARBA00022679"/>
    </source>
</evidence>
<accession>A0ABV4UDE7</accession>
<keyword evidence="3" id="KW-0808">Transferase</keyword>
<comment type="catalytic activity">
    <reaction evidence="9">
        <text>S-methyl-5'-thioadenosine + phosphate = 5-(methylsulfanyl)-alpha-D-ribose 1-phosphate + adenine</text>
        <dbReference type="Rhea" id="RHEA:11852"/>
        <dbReference type="ChEBI" id="CHEBI:16708"/>
        <dbReference type="ChEBI" id="CHEBI:17509"/>
        <dbReference type="ChEBI" id="CHEBI:43474"/>
        <dbReference type="ChEBI" id="CHEBI:58533"/>
        <dbReference type="EC" id="2.4.2.28"/>
    </reaction>
    <physiologicalReaction direction="left-to-right" evidence="9">
        <dbReference type="Rhea" id="RHEA:11853"/>
    </physiologicalReaction>
</comment>
<evidence type="ECO:0000256" key="1">
    <source>
        <dbReference type="ARBA" id="ARBA00000553"/>
    </source>
</evidence>
<evidence type="ECO:0000256" key="2">
    <source>
        <dbReference type="ARBA" id="ARBA00007353"/>
    </source>
</evidence>